<protein>
    <submittedName>
        <fullName evidence="1">Uncharacterized protein</fullName>
    </submittedName>
</protein>
<sequence length="88" mass="10359">MYYKSIEGKIITKLILSEDTTSEVLVDTTNLIPTVSYSYNQNLQSIPEKLFLKKNRLYKIVNGKLLKGKGRGIWTKKKWPRYYVRSKE</sequence>
<dbReference type="Proteomes" id="UP000249645">
    <property type="component" value="Unassembled WGS sequence"/>
</dbReference>
<dbReference type="AlphaFoldDB" id="A0A2W5EIU3"/>
<comment type="caution">
    <text evidence="1">The sequence shown here is derived from an EMBL/GenBank/DDBJ whole genome shotgun (WGS) entry which is preliminary data.</text>
</comment>
<reference evidence="1 2" key="1">
    <citation type="submission" date="2017-11" db="EMBL/GenBank/DDBJ databases">
        <title>Infants hospitalized years apart are colonized by the same room-sourced microbial strains.</title>
        <authorList>
            <person name="Brooks B."/>
            <person name="Olm M.R."/>
            <person name="Firek B.A."/>
            <person name="Baker R."/>
            <person name="Thomas B.C."/>
            <person name="Morowitz M.J."/>
            <person name="Banfield J.F."/>
        </authorList>
    </citation>
    <scope>NUCLEOTIDE SEQUENCE [LARGE SCALE GENOMIC DNA]</scope>
    <source>
        <strain evidence="1">S2_009_000_R2_76</strain>
    </source>
</reference>
<evidence type="ECO:0000313" key="1">
    <source>
        <dbReference type="EMBL" id="PZP43038.1"/>
    </source>
</evidence>
<organism evidence="1 2">
    <name type="scientific">Pseudopedobacter saltans</name>
    <dbReference type="NCBI Taxonomy" id="151895"/>
    <lineage>
        <taxon>Bacteria</taxon>
        <taxon>Pseudomonadati</taxon>
        <taxon>Bacteroidota</taxon>
        <taxon>Sphingobacteriia</taxon>
        <taxon>Sphingobacteriales</taxon>
        <taxon>Sphingobacteriaceae</taxon>
        <taxon>Pseudopedobacter</taxon>
    </lineage>
</organism>
<accession>A0A2W5EIU3</accession>
<name>A0A2W5EIU3_9SPHI</name>
<dbReference type="EMBL" id="QFOI01000394">
    <property type="protein sequence ID" value="PZP43038.1"/>
    <property type="molecule type" value="Genomic_DNA"/>
</dbReference>
<evidence type="ECO:0000313" key="2">
    <source>
        <dbReference type="Proteomes" id="UP000249645"/>
    </source>
</evidence>
<proteinExistence type="predicted"/>
<gene>
    <name evidence="1" type="ORF">DI598_16210</name>
</gene>